<reference evidence="1" key="1">
    <citation type="journal article" date="2015" name="Genome Biol. Evol.">
        <title>Organellar Genomes of White Spruce (Picea glauca): Assembly and Annotation.</title>
        <authorList>
            <person name="Jackman S.D."/>
            <person name="Warren R.L."/>
            <person name="Gibb E.A."/>
            <person name="Vandervalk B.P."/>
            <person name="Mohamadi H."/>
            <person name="Chu J."/>
            <person name="Raymond A."/>
            <person name="Pleasance S."/>
            <person name="Coope R."/>
            <person name="Wildung M.R."/>
            <person name="Ritland C.E."/>
            <person name="Bousquet J."/>
            <person name="Jones S.J."/>
            <person name="Bohlmann J."/>
            <person name="Birol I."/>
        </authorList>
    </citation>
    <scope>NUCLEOTIDE SEQUENCE [LARGE SCALE GENOMIC DNA]</scope>
    <source>
        <tissue evidence="1">Flushing bud</tissue>
    </source>
</reference>
<protein>
    <submittedName>
        <fullName evidence="1">Uncharacterized protein</fullName>
    </submittedName>
</protein>
<organism evidence="1">
    <name type="scientific">Picea glauca</name>
    <name type="common">White spruce</name>
    <name type="synonym">Pinus glauca</name>
    <dbReference type="NCBI Taxonomy" id="3330"/>
    <lineage>
        <taxon>Eukaryota</taxon>
        <taxon>Viridiplantae</taxon>
        <taxon>Streptophyta</taxon>
        <taxon>Embryophyta</taxon>
        <taxon>Tracheophyta</taxon>
        <taxon>Spermatophyta</taxon>
        <taxon>Pinopsida</taxon>
        <taxon>Pinidae</taxon>
        <taxon>Conifers I</taxon>
        <taxon>Pinales</taxon>
        <taxon>Pinaceae</taxon>
        <taxon>Picea</taxon>
    </lineage>
</organism>
<name>A0A101M1P4_PICGL</name>
<proteinExistence type="predicted"/>
<dbReference type="EMBL" id="LKAM01000003">
    <property type="protein sequence ID" value="KUM49375.1"/>
    <property type="molecule type" value="Genomic_DNA"/>
</dbReference>
<evidence type="ECO:0000313" key="1">
    <source>
        <dbReference type="EMBL" id="KUM49375.1"/>
    </source>
</evidence>
<gene>
    <name evidence="1" type="ORF">ABT39_MTgene3924</name>
</gene>
<dbReference type="AlphaFoldDB" id="A0A101M1P4"/>
<comment type="caution">
    <text evidence="1">The sequence shown here is derived from an EMBL/GenBank/DDBJ whole genome shotgun (WGS) entry which is preliminary data.</text>
</comment>
<geneLocation type="mitochondrion" evidence="1"/>
<accession>A0A101M1P4</accession>
<sequence>MAEVRADTARAVAGLLIRWPGPSGTPPQFIYTRRLTRQRGSPRSSLFSPGKPSTNDQIINVCSVLASCNGYHDVIGNIDSHS</sequence>
<keyword evidence="1" id="KW-0496">Mitochondrion</keyword>